<dbReference type="GO" id="GO:0030154">
    <property type="term" value="P:cell differentiation"/>
    <property type="evidence" value="ECO:0007669"/>
    <property type="project" value="UniProtKB-ARBA"/>
</dbReference>
<dbReference type="GO" id="GO:0045989">
    <property type="term" value="P:positive regulation of striated muscle contraction"/>
    <property type="evidence" value="ECO:0007669"/>
    <property type="project" value="UniProtKB-ARBA"/>
</dbReference>
<keyword evidence="5" id="KW-1015">Disulfide bond</keyword>
<feature type="compositionally biased region" description="Basic and acidic residues" evidence="8">
    <location>
        <begin position="3826"/>
        <end position="3839"/>
    </location>
</feature>
<dbReference type="InterPro" id="IPR036116">
    <property type="entry name" value="FN3_sf"/>
</dbReference>
<feature type="compositionally biased region" description="Basic and acidic residues" evidence="8">
    <location>
        <begin position="3598"/>
        <end position="3614"/>
    </location>
</feature>
<dbReference type="SMART" id="SM00408">
    <property type="entry name" value="IGc2"/>
    <property type="match status" value="20"/>
</dbReference>
<dbReference type="SMART" id="SM00233">
    <property type="entry name" value="PH"/>
    <property type="match status" value="1"/>
</dbReference>
<evidence type="ECO:0000256" key="4">
    <source>
        <dbReference type="ARBA" id="ARBA00022737"/>
    </source>
</evidence>
<feature type="compositionally biased region" description="Polar residues" evidence="8">
    <location>
        <begin position="624"/>
        <end position="645"/>
    </location>
</feature>
<feature type="region of interest" description="Disordered" evidence="8">
    <location>
        <begin position="93"/>
        <end position="130"/>
    </location>
</feature>
<feature type="domain" description="Ig-like" evidence="12">
    <location>
        <begin position="4872"/>
        <end position="4945"/>
    </location>
</feature>
<feature type="domain" description="Protein kinase" evidence="11">
    <location>
        <begin position="5695"/>
        <end position="5954"/>
    </location>
</feature>
<feature type="compositionally biased region" description="Polar residues" evidence="8">
    <location>
        <begin position="2871"/>
        <end position="2922"/>
    </location>
</feature>
<dbReference type="FunFam" id="2.60.40.10:FF:000032">
    <property type="entry name" value="palladin isoform X1"/>
    <property type="match status" value="4"/>
</dbReference>
<feature type="compositionally biased region" description="Acidic residues" evidence="8">
    <location>
        <begin position="3467"/>
        <end position="3476"/>
    </location>
</feature>
<feature type="domain" description="Protein kinase" evidence="11">
    <location>
        <begin position="4975"/>
        <end position="5230"/>
    </location>
</feature>
<dbReference type="CDD" id="cd00063">
    <property type="entry name" value="FN3"/>
    <property type="match status" value="2"/>
</dbReference>
<feature type="domain" description="Ig-like" evidence="12">
    <location>
        <begin position="1574"/>
        <end position="1666"/>
    </location>
</feature>
<organism evidence="14">
    <name type="scientific">Cacopsylla melanoneura</name>
    <dbReference type="NCBI Taxonomy" id="428564"/>
    <lineage>
        <taxon>Eukaryota</taxon>
        <taxon>Metazoa</taxon>
        <taxon>Ecdysozoa</taxon>
        <taxon>Arthropoda</taxon>
        <taxon>Hexapoda</taxon>
        <taxon>Insecta</taxon>
        <taxon>Pterygota</taxon>
        <taxon>Neoptera</taxon>
        <taxon>Paraneoptera</taxon>
        <taxon>Hemiptera</taxon>
        <taxon>Sternorrhyncha</taxon>
        <taxon>Psylloidea</taxon>
        <taxon>Psyllidae</taxon>
        <taxon>Psyllinae</taxon>
        <taxon>Cacopsylla</taxon>
    </lineage>
</organism>
<feature type="region of interest" description="Disordered" evidence="8">
    <location>
        <begin position="3394"/>
        <end position="3902"/>
    </location>
</feature>
<feature type="compositionally biased region" description="Basic and acidic residues" evidence="8">
    <location>
        <begin position="2790"/>
        <end position="2806"/>
    </location>
</feature>
<feature type="compositionally biased region" description="Low complexity" evidence="8">
    <location>
        <begin position="2503"/>
        <end position="2516"/>
    </location>
</feature>
<feature type="compositionally biased region" description="Basic and acidic residues" evidence="8">
    <location>
        <begin position="3535"/>
        <end position="3553"/>
    </location>
</feature>
<dbReference type="FunFam" id="2.60.40.10:FF:000107">
    <property type="entry name" value="Myosin, light chain kinase a"/>
    <property type="match status" value="3"/>
</dbReference>
<keyword evidence="4" id="KW-0677">Repeat</keyword>
<feature type="compositionally biased region" description="Basic and acidic residues" evidence="8">
    <location>
        <begin position="2165"/>
        <end position="2177"/>
    </location>
</feature>
<feature type="domain" description="Ig-like" evidence="12">
    <location>
        <begin position="3999"/>
        <end position="4072"/>
    </location>
</feature>
<dbReference type="SUPFAM" id="SSF48726">
    <property type="entry name" value="Immunoglobulin"/>
    <property type="match status" value="21"/>
</dbReference>
<feature type="region of interest" description="Disordered" evidence="8">
    <location>
        <begin position="609"/>
        <end position="736"/>
    </location>
</feature>
<dbReference type="InterPro" id="IPR036179">
    <property type="entry name" value="Ig-like_dom_sf"/>
</dbReference>
<feature type="domain" description="Ig-like" evidence="12">
    <location>
        <begin position="1478"/>
        <end position="1569"/>
    </location>
</feature>
<dbReference type="FunFam" id="1.20.900.10:FF:000033">
    <property type="entry name" value="Muscle M-line assembly protein unc-89-like Protein"/>
    <property type="match status" value="1"/>
</dbReference>
<feature type="compositionally biased region" description="Basic and acidic residues" evidence="8">
    <location>
        <begin position="2203"/>
        <end position="2215"/>
    </location>
</feature>
<dbReference type="InterPro" id="IPR017441">
    <property type="entry name" value="Protein_kinase_ATP_BS"/>
</dbReference>
<dbReference type="GO" id="GO:0040017">
    <property type="term" value="P:positive regulation of locomotion"/>
    <property type="evidence" value="ECO:0007669"/>
    <property type="project" value="UniProtKB-ARBA"/>
</dbReference>
<feature type="domain" description="Fibronectin type-III" evidence="13">
    <location>
        <begin position="5546"/>
        <end position="5640"/>
    </location>
</feature>
<feature type="domain" description="Ig-like" evidence="12">
    <location>
        <begin position="1139"/>
        <end position="1273"/>
    </location>
</feature>
<feature type="compositionally biased region" description="Basic and acidic residues" evidence="8">
    <location>
        <begin position="2937"/>
        <end position="2952"/>
    </location>
</feature>
<feature type="domain" description="Ig-like" evidence="12">
    <location>
        <begin position="1671"/>
        <end position="1764"/>
    </location>
</feature>
<dbReference type="FunFam" id="2.60.40.10:FF:000873">
    <property type="entry name" value="Muscle M-line assembly protein unc-89"/>
    <property type="match status" value="1"/>
</dbReference>
<feature type="compositionally biased region" description="Polar residues" evidence="8">
    <location>
        <begin position="2953"/>
        <end position="2978"/>
    </location>
</feature>
<dbReference type="Gene3D" id="1.20.900.10">
    <property type="entry name" value="Dbl homology (DH) domain"/>
    <property type="match status" value="1"/>
</dbReference>
<accession>A0A8D8XWQ7</accession>
<dbReference type="SUPFAM" id="SSF56112">
    <property type="entry name" value="Protein kinase-like (PK-like)"/>
    <property type="match status" value="2"/>
</dbReference>
<dbReference type="InterPro" id="IPR035899">
    <property type="entry name" value="DBL_dom_sf"/>
</dbReference>
<dbReference type="FunFam" id="2.60.40.10:FF:000080">
    <property type="entry name" value="Myosin light chain kinase, smooth muscle"/>
    <property type="match status" value="1"/>
</dbReference>
<feature type="region of interest" description="Disordered" evidence="8">
    <location>
        <begin position="800"/>
        <end position="991"/>
    </location>
</feature>
<feature type="region of interest" description="Disordered" evidence="8">
    <location>
        <begin position="2026"/>
        <end position="2556"/>
    </location>
</feature>
<keyword evidence="7" id="KW-0067">ATP-binding</keyword>
<evidence type="ECO:0000259" key="13">
    <source>
        <dbReference type="PROSITE" id="PS50853"/>
    </source>
</evidence>
<dbReference type="PROSITE" id="PS50010">
    <property type="entry name" value="DH_2"/>
    <property type="match status" value="1"/>
</dbReference>
<feature type="compositionally biased region" description="Polar residues" evidence="8">
    <location>
        <begin position="858"/>
        <end position="871"/>
    </location>
</feature>
<dbReference type="InterPro" id="IPR013783">
    <property type="entry name" value="Ig-like_fold"/>
</dbReference>
<feature type="domain" description="Fibronectin type-III" evidence="13">
    <location>
        <begin position="4621"/>
        <end position="4721"/>
    </location>
</feature>
<dbReference type="GO" id="GO:0004672">
    <property type="term" value="F:protein kinase activity"/>
    <property type="evidence" value="ECO:0007669"/>
    <property type="project" value="InterPro"/>
</dbReference>
<dbReference type="InterPro" id="IPR011993">
    <property type="entry name" value="PH-like_dom_sf"/>
</dbReference>
<evidence type="ECO:0000256" key="3">
    <source>
        <dbReference type="ARBA" id="ARBA00022490"/>
    </source>
</evidence>
<dbReference type="InterPro" id="IPR003961">
    <property type="entry name" value="FN3_dom"/>
</dbReference>
<evidence type="ECO:0000256" key="5">
    <source>
        <dbReference type="ARBA" id="ARBA00023157"/>
    </source>
</evidence>
<evidence type="ECO:0000259" key="9">
    <source>
        <dbReference type="PROSITE" id="PS50003"/>
    </source>
</evidence>
<feature type="compositionally biased region" description="Basic and acidic residues" evidence="8">
    <location>
        <begin position="3695"/>
        <end position="3724"/>
    </location>
</feature>
<dbReference type="FunFam" id="2.60.40.10:FF:000425">
    <property type="entry name" value="Myosin light chain kinase"/>
    <property type="match status" value="1"/>
</dbReference>
<dbReference type="Gene3D" id="3.30.200.20">
    <property type="entry name" value="Phosphorylase Kinase, domain 1"/>
    <property type="match status" value="1"/>
</dbReference>
<dbReference type="GO" id="GO:0009653">
    <property type="term" value="P:anatomical structure morphogenesis"/>
    <property type="evidence" value="ECO:0007669"/>
    <property type="project" value="UniProtKB-ARBA"/>
</dbReference>
<feature type="domain" description="Ig-like" evidence="12">
    <location>
        <begin position="4200"/>
        <end position="4291"/>
    </location>
</feature>
<feature type="compositionally biased region" description="Basic and acidic residues" evidence="8">
    <location>
        <begin position="1936"/>
        <end position="1960"/>
    </location>
</feature>
<dbReference type="InterPro" id="IPR007110">
    <property type="entry name" value="Ig-like_dom"/>
</dbReference>
<dbReference type="InterPro" id="IPR000219">
    <property type="entry name" value="DH_dom"/>
</dbReference>
<dbReference type="Pfam" id="PF07679">
    <property type="entry name" value="I-set"/>
    <property type="match status" value="21"/>
</dbReference>
<feature type="domain" description="Ig-like" evidence="12">
    <location>
        <begin position="3300"/>
        <end position="3387"/>
    </location>
</feature>
<dbReference type="SMART" id="SM00325">
    <property type="entry name" value="RhoGEF"/>
    <property type="match status" value="1"/>
</dbReference>
<feature type="compositionally biased region" description="Basic and acidic residues" evidence="8">
    <location>
        <begin position="2351"/>
        <end position="2365"/>
    </location>
</feature>
<feature type="binding site" evidence="7">
    <location>
        <position position="5004"/>
    </location>
    <ligand>
        <name>ATP</name>
        <dbReference type="ChEBI" id="CHEBI:30616"/>
    </ligand>
</feature>
<feature type="domain" description="PH" evidence="9">
    <location>
        <begin position="379"/>
        <end position="488"/>
    </location>
</feature>
<dbReference type="CDD" id="cd00160">
    <property type="entry name" value="RhoGEF"/>
    <property type="match status" value="1"/>
</dbReference>
<dbReference type="EMBL" id="HBUF01347231">
    <property type="protein sequence ID" value="CAG6710583.1"/>
    <property type="molecule type" value="Transcribed_RNA"/>
</dbReference>
<feature type="compositionally biased region" description="Polar residues" evidence="8">
    <location>
        <begin position="2391"/>
        <end position="2403"/>
    </location>
</feature>
<evidence type="ECO:0000256" key="6">
    <source>
        <dbReference type="ARBA" id="ARBA00023319"/>
    </source>
</evidence>
<feature type="compositionally biased region" description="Polar residues" evidence="8">
    <location>
        <begin position="2467"/>
        <end position="2479"/>
    </location>
</feature>
<feature type="domain" description="Ig-like" evidence="12">
    <location>
        <begin position="4098"/>
        <end position="4194"/>
    </location>
</feature>
<dbReference type="CDD" id="cd13325">
    <property type="entry name" value="PH_unc89"/>
    <property type="match status" value="1"/>
</dbReference>
<evidence type="ECO:0000259" key="10">
    <source>
        <dbReference type="PROSITE" id="PS50010"/>
    </source>
</evidence>
<dbReference type="PROSITE" id="PS50011">
    <property type="entry name" value="PROTEIN_KINASE_DOM"/>
    <property type="match status" value="2"/>
</dbReference>
<name>A0A8D8XWQ7_9HEMI</name>
<feature type="compositionally biased region" description="Basic and acidic residues" evidence="8">
    <location>
        <begin position="1898"/>
        <end position="1910"/>
    </location>
</feature>
<dbReference type="InterPro" id="IPR011009">
    <property type="entry name" value="Kinase-like_dom_sf"/>
</dbReference>
<dbReference type="Pfam" id="PF00069">
    <property type="entry name" value="Pkinase"/>
    <property type="match status" value="2"/>
</dbReference>
<reference evidence="14" key="1">
    <citation type="submission" date="2021-05" db="EMBL/GenBank/DDBJ databases">
        <authorList>
            <person name="Alioto T."/>
            <person name="Alioto T."/>
            <person name="Gomez Garrido J."/>
        </authorList>
    </citation>
    <scope>NUCLEOTIDE SEQUENCE</scope>
</reference>
<comment type="similarity">
    <text evidence="2">Belongs to the protein kinase superfamily. CAMK Ser/Thr protein kinase family.</text>
</comment>
<feature type="region of interest" description="Disordered" evidence="8">
    <location>
        <begin position="2622"/>
        <end position="3097"/>
    </location>
</feature>
<dbReference type="InterPro" id="IPR001849">
    <property type="entry name" value="PH_domain"/>
</dbReference>
<feature type="compositionally biased region" description="Basic and acidic residues" evidence="8">
    <location>
        <begin position="2079"/>
        <end position="2098"/>
    </location>
</feature>
<dbReference type="PROSITE" id="PS00107">
    <property type="entry name" value="PROTEIN_KINASE_ATP"/>
    <property type="match status" value="1"/>
</dbReference>
<feature type="domain" description="Ig-like" evidence="12">
    <location>
        <begin position="3097"/>
        <end position="3189"/>
    </location>
</feature>
<dbReference type="InterPro" id="IPR013098">
    <property type="entry name" value="Ig_I-set"/>
</dbReference>
<feature type="compositionally biased region" description="Basic and acidic residues" evidence="8">
    <location>
        <begin position="894"/>
        <end position="904"/>
    </location>
</feature>
<feature type="region of interest" description="Disordered" evidence="8">
    <location>
        <begin position="1768"/>
        <end position="1790"/>
    </location>
</feature>
<dbReference type="Gene3D" id="2.30.29.30">
    <property type="entry name" value="Pleckstrin-homology domain (PH domain)/Phosphotyrosine-binding domain (PTB)"/>
    <property type="match status" value="1"/>
</dbReference>
<dbReference type="SMART" id="SM00060">
    <property type="entry name" value="FN3"/>
    <property type="match status" value="2"/>
</dbReference>
<feature type="domain" description="Ig-like" evidence="12">
    <location>
        <begin position="1382"/>
        <end position="1474"/>
    </location>
</feature>
<dbReference type="SMART" id="SM00409">
    <property type="entry name" value="IG"/>
    <property type="match status" value="18"/>
</dbReference>
<dbReference type="CDD" id="cd00096">
    <property type="entry name" value="Ig"/>
    <property type="match status" value="2"/>
</dbReference>
<dbReference type="SUPFAM" id="SSF49265">
    <property type="entry name" value="Fibronectin type III"/>
    <property type="match status" value="1"/>
</dbReference>
<feature type="compositionally biased region" description="Basic and acidic residues" evidence="8">
    <location>
        <begin position="2269"/>
        <end position="2299"/>
    </location>
</feature>
<dbReference type="Pfam" id="PF22697">
    <property type="entry name" value="SOS1_NGEF_PH"/>
    <property type="match status" value="1"/>
</dbReference>
<feature type="region of interest" description="Disordered" evidence="8">
    <location>
        <begin position="1866"/>
        <end position="1976"/>
    </location>
</feature>
<feature type="region of interest" description="Disordered" evidence="8">
    <location>
        <begin position="2586"/>
        <end position="2608"/>
    </location>
</feature>
<dbReference type="FunFam" id="2.60.40.10:FF:000345">
    <property type="entry name" value="Muscle M-line assembly protein unc-89"/>
    <property type="match status" value="3"/>
</dbReference>
<evidence type="ECO:0000259" key="11">
    <source>
        <dbReference type="PROSITE" id="PS50011"/>
    </source>
</evidence>
<feature type="compositionally biased region" description="Basic and acidic residues" evidence="8">
    <location>
        <begin position="2980"/>
        <end position="2994"/>
    </location>
</feature>
<dbReference type="PROSITE" id="PS50003">
    <property type="entry name" value="PH_DOMAIN"/>
    <property type="match status" value="1"/>
</dbReference>
<dbReference type="EMBL" id="HBUF01347230">
    <property type="protein sequence ID" value="CAG6710577.1"/>
    <property type="molecule type" value="Transcribed_RNA"/>
</dbReference>
<dbReference type="InterPro" id="IPR055251">
    <property type="entry name" value="SOS1_NGEF_PH"/>
</dbReference>
<evidence type="ECO:0000313" key="14">
    <source>
        <dbReference type="EMBL" id="CAG6710583.1"/>
    </source>
</evidence>
<protein>
    <submittedName>
        <fullName evidence="14">Muscle M-line assembly protein unc-89</fullName>
    </submittedName>
</protein>
<feature type="compositionally biased region" description="Basic and acidic residues" evidence="8">
    <location>
        <begin position="2725"/>
        <end position="2749"/>
    </location>
</feature>
<feature type="compositionally biased region" description="Polar residues" evidence="8">
    <location>
        <begin position="910"/>
        <end position="927"/>
    </location>
</feature>
<dbReference type="InterPro" id="IPR000719">
    <property type="entry name" value="Prot_kinase_dom"/>
</dbReference>
<feature type="domain" description="Ig-like" evidence="12">
    <location>
        <begin position="4401"/>
        <end position="4490"/>
    </location>
</feature>
<dbReference type="EMBL" id="HBUF01347232">
    <property type="protein sequence ID" value="CAG6710590.1"/>
    <property type="molecule type" value="Transcribed_RNA"/>
</dbReference>
<feature type="compositionally biased region" description="Polar residues" evidence="8">
    <location>
        <begin position="3000"/>
        <end position="3011"/>
    </location>
</feature>
<dbReference type="GO" id="GO:0005524">
    <property type="term" value="F:ATP binding"/>
    <property type="evidence" value="ECO:0007669"/>
    <property type="project" value="UniProtKB-UniRule"/>
</dbReference>
<dbReference type="InterPro" id="IPR003598">
    <property type="entry name" value="Ig_sub2"/>
</dbReference>
<feature type="compositionally biased region" description="Polar residues" evidence="8">
    <location>
        <begin position="2586"/>
        <end position="2602"/>
    </location>
</feature>
<feature type="domain" description="DH" evidence="10">
    <location>
        <begin position="189"/>
        <end position="367"/>
    </location>
</feature>
<feature type="compositionally biased region" description="Polar residues" evidence="8">
    <location>
        <begin position="2709"/>
        <end position="2724"/>
    </location>
</feature>
<dbReference type="PANTHER" id="PTHR47633">
    <property type="entry name" value="IMMUNOGLOBULIN"/>
    <property type="match status" value="1"/>
</dbReference>
<sequence length="6031" mass="678078">MATSKRKAFTAELTAALSKQSPGYSTSSSTQYSQASGQTVIYIAIRDYNPEGVEKEDGLRLKKGEQVVLIQSSPDPESKRAKLDDELRSEIGGSLLDNSAAKHKLSVKPPKNHPKSRDTSPGPGTAEGDNLGTAHRLLVQSLDTDETGWVPSSLLEKQQVQHYESEMMETETEVVMETSAGGVTQAKYCREAIVRELVDTEEEYGRDLQTVVDRYLKPLDSPSVPRVVRDNKDVVFSNLKQITEFHKTVLIEGVKYYADEPRMLGKTFLRLERDFDKHVQYCKDEPVAQDFLQENAEAREYFEERAQSLGDERSLSEHLKLPIQRIHDYQLLLKDLVKYSRKLGEDVTDLNKALELMLAIPHKASDNKFISNIEGYHGNIHKLGRLLRHDWFKVTFADSPKEKERYLFLFKARILICKVKKVAEDRSVFVLKHIIRLPEVEIKDDSNSQLKFSLTNKFKEFTEYPIQLVAHKPNSKSEWLSEIRQYAADLLALAEHAADDLRVQQETSSSDSKFGSLKGVELEISDDISTEDIEQFTGPPIIEEQKRIKSQLKHVEPPERPPISLGDIPKKKAIFRFSDEDELIADEIQVVAPDVEARIESGELIVQEVSSRSATSTRSTVTVEQTGSIGETRQVLQEISPNLVQPSEDKVSRSKSPNLVPPSEETVSRSKSPSKEQEETVPTTEETQGQEEGEGDMSRYGSSGSRYRSVSSKVSEEVFVSSSGGIGGNNSSSSSRSFALVEESINGKTVRRDVMTSGSDSIGDAGSLLDRAGVKSYARTDSVGSGCAIEEISSVRHLDGKTYDNNNEEMVAGGRTARRGQVEDYGEQITSSSSTVRKSSKYSSSSTLDGGDTDLSSVRSKNTSSLVSSSILEDDAGSVSSRTKRPILDEEDSESSRRTKRVQDEDVMISSRTSQQYARQESSSTKRSLLDEEDDSSTLQNRTKKSAISALDEEETVSSSRRTKTEKSVGVSVEKESYSASVTSRASEEAGAGPEFIKPLESYSCKVGDDVTLECDVAADVLWLKNNRPIPLSFGDRYYPSSSEDNLHHKLQIMGVKESDEDSFTVRATNEEGHASYCTTRLTVEHDHQQDAVDGSPRFLIALRNTTVLDKTFLRFMVKVSGSPKPEVKFYKNDRFITPSNTRVKVEKARSSQGYYELILPQVREEDEGVYKCVAMNEHGEAESEATLSVTDDKTIFYGLEGSDLLKSGETPQFQWLRDGQPFQPEDRFKVDYKDEGDSLQLVFQNVKPEDAGLYTCVGTTSTGRLACSAELTIQGSVNQLAREPAAPKMSAESKTFESSLGSTAMMEFTCEGYPKPYLKIEKDGKDVEIGNKTKFMYESEEQVILAIKNLEPEDAGKYTVEAMNELGTAAQEFHLNIKAPPKFKNKLGDGEDVNIMVGQELKLAVGVEGIPKPDVKWLKDGKAVKETKDLAISYDDSGVHYLTIEKANLKDSGTYSVTATNEQSTITDFTRVTVHAPPVFLRTMTKTTDCNVGDTITYQIKVEGDPLPEVKWMKDGVPLQIDEQHLKVTADGQVHSLIVNKVKREDTGKYSALISNEHGSSQDDGRMNVRCAPLFTQKLEDFSALEGDQDVEFVVDIECYPRPVVKWFHDKTEITEKLSEFTRIEQTDGNTYKLVLKQVEREHAGKYICEVSNNLGKLKCEANFVVKAKPRFKKTLPETVEIDEGQSLTLSIDVEAVPEPEVKWYRNGQEISADANIKITRDTKRIENYNLTVTLVRPENGGEYEVRASNEVGNAVTKSRVLVHSVTKTKEQVEEEEGEEENTTKRKSDRLRKKDIFGYSENGSEEENDEVKRKKSILNDVNDDEDTDGEVFVTSRSKTVSKRKVTVTQDGVEKVVEDVSVENVYENDDGLPEKRRLNGPTVEEIEDENVWSGRRYSRQDSKKSTEKSKNVPVNEEQVDVEMKVKRHSRQNSEVQEDRLKIENEELEDDVKSLKDKANKDGSSGKPKRRKWSITNAQVESYDNIAEENGNLDDEIYETSLGEKLRRKFTKKDEDDNLRLTIYEITDAPTGEKSQKVKVSKDDNLQHPRIDIYETKKPKISYSSSIDELDDTDEEEEDTTKLTRDGSNKDIDKNKLTKDGSGTIGKKKSYSRSVSKEEMASRKTSRQSSTRSRQSSSSDDEKGGKLSRQTSENDMKPRRASRQSSKNEDGVDGERISRKTSRQTSKNEDEEEIVSRKTSRQSSKIEEKRKISENEDGKDEVEEERVSRKTSRQTSRIEEKRKISETEGIDKDGDKEEEIVSRKTSRQTSRIEERRKISENEEDNFKTDEDIDQLLERSKEIRKKSATIEEKKIEEPSETEDKPIEEMSVIERIRRKYSKTTPEDDGDELDLERYRPSSRLEDKYQRLVSKNQDFIEETVGSRRPSKVEDMNQPSRASRQSSILEDTPTSRRASKIEDVSDSSYPRRASKIEDVDDTEEILSNIRSRRTSRLKEEDLDQPARGKLDKQSSVIEETTLTSRRSSKVDDLTQQPSKGQLDEDDSTTVETSSRRTSYSRRSTSKDESLETINPEDGTEGKAPPANKLGATDLRRRSSKLENIPDDEVLEVKSSFKSTKSVRAEVTTTDMDGTVSRKSSMRAESSFSDADGTAEVVTRKSSRVAFVDLEEDVTQQPSRGKLDKDAGIEGEEQLPSEGASRRTSKSSSVDVNVQEKPKNLSRQTSKNDETPKNLSRQSSKVESVEEASQKGKVSRLSSRTSTAELSQQTSEVKDVEGKSKSAEKAEIEDLEESQKSRASRLNSWTSVDDLSESNTTTPKNHSRQTSMSRETSVVKSFEETAKLSRRSSKVESVEEIATMSRRSSQISIAAESVDTPKNLSRQASKVESVGIEQESKLSRKSSLSRSSTVDESDDTPKNLSQQTTPKNLTRQNSTMETIEENGQQPKVSRANSQSSDTPRNLTRQNSTMEPIDEAKQAGNLVGKETEEPKNFSRQESKLSRQGSTTESAVDQKPKNLSRQSSILKNASEDAKNASESKVTEEESSVPKNFSKSRQNSVVEDKKLPASKGVSRQSSKADDDKSSGPPSRKGSRKSTKTPDGETSLSRKSSKKSTKADLEEDVSDKGKSKKASRQNSSQLAETEVPAQIIEERMDARKVFETLSTVFEVLAIGYPAPEATWFKDGVPLEESDRLLITNEGKSYKIEIVRTTHSDAGEYSVVIKNRLGEATSKGSLEIDDVQGLRSPRIKTPLESLIIHKYEKAQFTAAVITFPEPDIKWTIAGKDPQPVVEYIVDTKELDYGLLECTFTLFIPNGHHCHTGDVLFVASNEYGSCETGARLDVLLRPEIQALKDLTCEPYQTTQFEVEIDANPKPRVTWSFKGEKLCGTDPRVQITSDPDKDMYRVTIRNVGLGDEGVYEVEASNNLGVASALARLKVHRPDKTLAGDEDLEPSDLQTAKRVGDRDRNKPQAGDLDKTGGLTNGDIGEDEMLDSKRHKPGTLDCEDGRKPRRARFDIDDEDNDFDSEGNKPGSLDSKDGSKPRRGKFNVDEEGDTDSKHNEPGTLDSDTSGKPRRGKYGIDDSDEHGSKGKEPGSLDSKDGSKPRRGKFYVDDGEDIDSKPNEPGTLDSETDGKPRRGKYGMDEDDIDSKGKEPGSLDSKDGSKPRHGKYGLDENNIDSKGKTPGMKDSEAFGKREKGKYDTDSDEYDYKGNQRNKESENLKPGSGKDGKIDANQKKTGILDSETDNKPRKGKYDTDSDEHDYKGNQRNKESENLKPGSGSNENIDAKRNKPGSLDSEAESKPRRGKYGLDDDENLDTKGNKPGTLDSEASGKPRRGKFYVDEDGGDDLDSKGIKPGTLDSETGRKPGQDDSGSGRGDKLSREDIDSGRKPSSRTDNQEVAGSKSGRRESVEPGSVDSNVKSAGLRDDGDAAAGRRSRKEAEPAEPEGTMPSFIKRLDEQTVREYAPLEAKVRADGIPKPVLKWLKHGEIINEDDDERVRIETTSDGVVTSTLFISHFAAEHIAKYTVIATNLVGDVECFARFRMADHPPMFTRPLNRSLEVQEGHPIELRAQLEASPLAQLRWTKNNEKLPASDRIEMSSTPDGAVKLSIAHAQLSDSGAYKLFAYNDNGEAHCLCAVVVDPEDKVPAIAQGLSEVIGYEGEPLKLTALVEGFPVPTITWMKDSHILHSGSGCSIVTKPSPCGNYTEVSLILPNPSPKDAGRYSFLAQNKLGDAESATKVEIARKETVPRFSLQLNPGKVIEGYPVKLQVKAYAFPEPELQWTFNNHPFIPDGKHARIETDPTDGMQTLLLDKAIPDDAGVYAVIATNNRGTASTRGILDVQPSSRADEEEQAPGFVHKFKDLTVDEDTPIDFNAPFVGNPIPTVEWFKDGIPLVPSKRLQFTCDGVKVGLDFAKALPVDAGKYTCTLENKLGKATSSGEITVRKLYQAPHFLQTFTDQQQLPKRDAKFLARVTGVPTPTVQWYRDGVLLDETDEKYRIKRDDEMCCLYVRRCSISDEAEYKCIAKNREGEASNEARLKVVDQLEKQEKIEPPSFLKRIGDAEVYPGMSAKFTACMTGYPVPSVEWLKNDEPLEPGDRVEMEQESSGILRLIIHRTDLESDAALYKCRISNPHGEASCEAKLLLESLEIRSKAPLGELYSDFDRIRSTGIPLPLADKPIISRMTDRRLTLSWKPSIPYGARYPVTYHVEMCELPDGDWFTARMGIRSCACDISNLVPFRDYKFRIRVENKYGLSDPSPFAQTLRERLNPERPPHTPYLPPGVPFHPDKSFYFPHNFDLERPPREGYAQAPRFLNQEHEVQYGIKNENSSIFWFVYGYPKPKMSYYFNGEPIEMGGRYDHSYTRNGQATVFINKMLERDVGMYEAIASNEHGTARQRVRLEIAEYPHFITRPEETHVMMRRTCKLEARIWGVPYPEIKWYKDWQPLTESSRHKIQWIEPDHCILTIGDCIGRDQGLYSVTARNIAGTISHSVTVHVEDNESDYSYNTYARGRQVKARTKMITDAYDLGDELGRGVTGIVYHAVERSSGKNYAAKVMYGKDAQYRTLFKNELDIMNQFCHKNLVRLHDSYETKDSFHLVSELAGGGELLHCLTRQSFYTEYDIAYYIRQLLWGLDYMHKLSIAHLGITPGDLLIKHPGSRHLLLTDFGLSRRIISFGKLNPLEYGMPEFVAPEIANGKGAGFAADMWSTGVLTYLLLTGISLFRGADDVETLTRVKDGHFMFRSENWNDLSEEARDFISKLIVVDPDVRIDVRQALRHPWLNMADKKPNDDTPKLNTDALRNYYNLYKDWYSHAAVKHHYRRRPLDSCYTHPSRMIYPPGHRFTPEPTPEKHLVSRDLRDFKTWEENVPPRPDMNYDVNVVKSESHYQNGPDTYLLQLRDVDFPCRLREYIKVASTRPGFNCLDTSETGHMDWKAPVIRERRRFTDVMDEEIDDERRNRINKYGAADTYTLRRLRHELGSRPEAHVEADALIESRRDGHAPFFREKPITIPVVIGDRLEMKCLAVGEPKPVIQWFKNELMVTESSRMKFREDKDGRCIMSIEPVLNADLGIFKIVARNKKGQTVTRCRVVEATTPMAPDSPEAVDISDTEILLRWKQPSYDGHAPVICYSLQYKEADDVEWINLANNIDHEFWHVKDLKRETNYVFRLSCKNTIGWSEKGIPTALIKTKPQGNGQYKCAVSPAMKHLQSITEAGHTPTLANPPPPLQYNVEDSPIEWSTEPPTDKYQFISEIYRGKFSVVVKAAERANSENLVSAKLFEYSHETLHQVNAEFDNLRSLRHERIASLLEAYKPSTTSSNIAVLIMEKLQGADVLSYLSSRHEYTEQNVATIVSQVLDGLQYLHWRGLCHLNIEPDNVVMSSVRSVQVKLVDLGCTQRVTKLGTLIHPINTPNPEFAAPELLAEEPLFPQTDVWSVGVLAYVLLSGASPYRGQSEIETKQNINFVRYRFEYLFKELTQEATRFLMMIFKRAPAKRPSVEECHENRWLVPSEYMIKKRERAVFLGNRLKEFSDEYHDLKNKQYTSDSLSALHKTLTRSNSIQEELISTAFTSHLVRKPMSDSSTQ</sequence>
<dbReference type="SUPFAM" id="SSF50729">
    <property type="entry name" value="PH domain-like"/>
    <property type="match status" value="1"/>
</dbReference>
<keyword evidence="7" id="KW-0547">Nucleotide-binding</keyword>
<dbReference type="Gene3D" id="2.60.40.10">
    <property type="entry name" value="Immunoglobulins"/>
    <property type="match status" value="23"/>
</dbReference>
<dbReference type="EMBL" id="HBUF01347229">
    <property type="protein sequence ID" value="CAG6710571.1"/>
    <property type="molecule type" value="Transcribed_RNA"/>
</dbReference>
<feature type="compositionally biased region" description="Low complexity" evidence="8">
    <location>
        <begin position="830"/>
        <end position="857"/>
    </location>
</feature>
<dbReference type="FunFam" id="2.60.40.10:FF:001381">
    <property type="entry name" value="Uncharacterized protein, isoform C"/>
    <property type="match status" value="1"/>
</dbReference>
<feature type="compositionally biased region" description="Polar residues" evidence="8">
    <location>
        <begin position="2829"/>
        <end position="2839"/>
    </location>
</feature>
<dbReference type="Pfam" id="PF00621">
    <property type="entry name" value="RhoGEF"/>
    <property type="match status" value="1"/>
</dbReference>
<feature type="compositionally biased region" description="Basic and acidic residues" evidence="8">
    <location>
        <begin position="2033"/>
        <end position="2057"/>
    </location>
</feature>
<feature type="compositionally biased region" description="Basic and acidic residues" evidence="8">
    <location>
        <begin position="3627"/>
        <end position="3685"/>
    </location>
</feature>
<comment type="subcellular location">
    <subcellularLocation>
        <location evidence="1">Cytoplasm</location>
        <location evidence="1">Myofibril</location>
        <location evidence="1">Sarcomere</location>
        <location evidence="1">A band</location>
    </subcellularLocation>
</comment>
<dbReference type="GO" id="GO:0060298">
    <property type="term" value="P:positive regulation of sarcomere organization"/>
    <property type="evidence" value="ECO:0007669"/>
    <property type="project" value="UniProtKB-ARBA"/>
</dbReference>
<dbReference type="PROSITE" id="PS50835">
    <property type="entry name" value="IG_LIKE"/>
    <property type="match status" value="16"/>
</dbReference>
<dbReference type="PANTHER" id="PTHR47633:SF3">
    <property type="entry name" value="STRIATED MUSCLE PREFERENTIALLY EXPRESSED PROTEIN KINASE"/>
    <property type="match status" value="1"/>
</dbReference>
<proteinExistence type="inferred from homology"/>
<dbReference type="FunFam" id="2.60.40.10:FF:000802">
    <property type="entry name" value="Muscle M-line assembly protein unc-89"/>
    <property type="match status" value="1"/>
</dbReference>
<feature type="compositionally biased region" description="Low complexity" evidence="8">
    <location>
        <begin position="2126"/>
        <end position="2137"/>
    </location>
</feature>
<feature type="domain" description="Ig-like" evidence="12">
    <location>
        <begin position="4305"/>
        <end position="4393"/>
    </location>
</feature>
<feature type="compositionally biased region" description="Basic and acidic residues" evidence="8">
    <location>
        <begin position="963"/>
        <end position="977"/>
    </location>
</feature>
<feature type="compositionally biased region" description="Basic residues" evidence="8">
    <location>
        <begin position="101"/>
        <end position="114"/>
    </location>
</feature>
<feature type="compositionally biased region" description="Basic and acidic residues" evidence="8">
    <location>
        <begin position="3455"/>
        <end position="3466"/>
    </location>
</feature>
<dbReference type="GO" id="GO:0031672">
    <property type="term" value="C:A band"/>
    <property type="evidence" value="ECO:0007669"/>
    <property type="project" value="UniProtKB-SubCell"/>
</dbReference>
<keyword evidence="3" id="KW-0963">Cytoplasm</keyword>
<dbReference type="GO" id="GO:0005085">
    <property type="term" value="F:guanyl-nucleotide exchange factor activity"/>
    <property type="evidence" value="ECO:0007669"/>
    <property type="project" value="InterPro"/>
</dbReference>
<feature type="compositionally biased region" description="Basic and acidic residues" evidence="8">
    <location>
        <begin position="3411"/>
        <end position="3427"/>
    </location>
</feature>
<evidence type="ECO:0000256" key="1">
    <source>
        <dbReference type="ARBA" id="ARBA00004161"/>
    </source>
</evidence>
<feature type="compositionally biased region" description="Polar residues" evidence="8">
    <location>
        <begin position="2753"/>
        <end position="2788"/>
    </location>
</feature>
<feature type="domain" description="Ig-like" evidence="12">
    <location>
        <begin position="5450"/>
        <end position="5534"/>
    </location>
</feature>
<feature type="compositionally biased region" description="Basic and acidic residues" evidence="8">
    <location>
        <begin position="2235"/>
        <end position="2261"/>
    </location>
</feature>
<feature type="compositionally biased region" description="Low complexity" evidence="8">
    <location>
        <begin position="609"/>
        <end position="623"/>
    </location>
</feature>
<feature type="compositionally biased region" description="Acidic residues" evidence="8">
    <location>
        <begin position="2067"/>
        <end position="2078"/>
    </location>
</feature>
<dbReference type="PROSITE" id="PS50853">
    <property type="entry name" value="FN3"/>
    <property type="match status" value="2"/>
</dbReference>
<feature type="compositionally biased region" description="Basic and acidic residues" evidence="8">
    <location>
        <begin position="2306"/>
        <end position="2332"/>
    </location>
</feature>
<feature type="domain" description="Ig-like" evidence="12">
    <location>
        <begin position="994"/>
        <end position="1083"/>
    </location>
</feature>
<dbReference type="FunFam" id="2.60.40.10:FF:001036">
    <property type="entry name" value="Muscle M-line assembly protein unc-89"/>
    <property type="match status" value="1"/>
</dbReference>
<dbReference type="SUPFAM" id="SSF48065">
    <property type="entry name" value="DBL homology domain (DH-domain)"/>
    <property type="match status" value="1"/>
</dbReference>
<evidence type="ECO:0000256" key="7">
    <source>
        <dbReference type="PROSITE-ProRule" id="PRU10141"/>
    </source>
</evidence>
<feature type="compositionally biased region" description="Low complexity" evidence="8">
    <location>
        <begin position="698"/>
        <end position="736"/>
    </location>
</feature>
<feature type="domain" description="Ig-like" evidence="12">
    <location>
        <begin position="4504"/>
        <end position="4594"/>
    </location>
</feature>
<dbReference type="FunFam" id="2.60.40.10:FF:001223">
    <property type="entry name" value="Sidekick cell adhesion molecule 1"/>
    <property type="match status" value="1"/>
</dbReference>
<feature type="compositionally biased region" description="Basic and acidic residues" evidence="8">
    <location>
        <begin position="2450"/>
        <end position="2466"/>
    </location>
</feature>
<evidence type="ECO:0000256" key="8">
    <source>
        <dbReference type="SAM" id="MobiDB-lite"/>
    </source>
</evidence>
<feature type="compositionally biased region" description="Polar residues" evidence="8">
    <location>
        <begin position="2686"/>
        <end position="2695"/>
    </location>
</feature>
<keyword evidence="6" id="KW-0393">Immunoglobulin domain</keyword>
<dbReference type="Gene3D" id="1.10.510.10">
    <property type="entry name" value="Transferase(Phosphotransferase) domain 1"/>
    <property type="match status" value="2"/>
</dbReference>
<evidence type="ECO:0000256" key="2">
    <source>
        <dbReference type="ARBA" id="ARBA00006692"/>
    </source>
</evidence>
<dbReference type="InterPro" id="IPR003599">
    <property type="entry name" value="Ig_sub"/>
</dbReference>
<evidence type="ECO:0000259" key="12">
    <source>
        <dbReference type="PROSITE" id="PS50835"/>
    </source>
</evidence>
<dbReference type="Pfam" id="PF00041">
    <property type="entry name" value="fn3"/>
    <property type="match status" value="1"/>
</dbReference>